<dbReference type="PROSITE" id="PS51257">
    <property type="entry name" value="PROKAR_LIPOPROTEIN"/>
    <property type="match status" value="1"/>
</dbReference>
<comment type="caution">
    <text evidence="3">The sequence shown here is derived from an EMBL/GenBank/DDBJ whole genome shotgun (WGS) entry which is preliminary data.</text>
</comment>
<reference evidence="4" key="1">
    <citation type="journal article" date="2019" name="Int. J. Syst. Evol. Microbiol.">
        <title>The Global Catalogue of Microorganisms (GCM) 10K type strain sequencing project: providing services to taxonomists for standard genome sequencing and annotation.</title>
        <authorList>
            <consortium name="The Broad Institute Genomics Platform"/>
            <consortium name="The Broad Institute Genome Sequencing Center for Infectious Disease"/>
            <person name="Wu L."/>
            <person name="Ma J."/>
        </authorList>
    </citation>
    <scope>NUCLEOTIDE SEQUENCE [LARGE SCALE GENOMIC DNA]</scope>
    <source>
        <strain evidence="4">CGMCC 1.12766</strain>
    </source>
</reference>
<feature type="chain" id="PRO_5045354026" description="Lipoprotein" evidence="2">
    <location>
        <begin position="17"/>
        <end position="256"/>
    </location>
</feature>
<name>A0ABQ1XUE0_9PROT</name>
<gene>
    <name evidence="3" type="ORF">GCM10007420_20050</name>
</gene>
<proteinExistence type="predicted"/>
<evidence type="ECO:0000256" key="1">
    <source>
        <dbReference type="SAM" id="MobiDB-lite"/>
    </source>
</evidence>
<accession>A0ABQ1XUE0</accession>
<evidence type="ECO:0000313" key="3">
    <source>
        <dbReference type="EMBL" id="GGH03692.1"/>
    </source>
</evidence>
<feature type="region of interest" description="Disordered" evidence="1">
    <location>
        <begin position="23"/>
        <end position="55"/>
    </location>
</feature>
<feature type="compositionally biased region" description="Pro residues" evidence="1">
    <location>
        <begin position="30"/>
        <end position="40"/>
    </location>
</feature>
<organism evidence="3 4">
    <name type="scientific">Glycocaulis albus</name>
    <dbReference type="NCBI Taxonomy" id="1382801"/>
    <lineage>
        <taxon>Bacteria</taxon>
        <taxon>Pseudomonadati</taxon>
        <taxon>Pseudomonadota</taxon>
        <taxon>Alphaproteobacteria</taxon>
        <taxon>Maricaulales</taxon>
        <taxon>Maricaulaceae</taxon>
        <taxon>Glycocaulis</taxon>
    </lineage>
</organism>
<dbReference type="Proteomes" id="UP000648722">
    <property type="component" value="Unassembled WGS sequence"/>
</dbReference>
<keyword evidence="2" id="KW-0732">Signal</keyword>
<evidence type="ECO:0000313" key="4">
    <source>
        <dbReference type="Proteomes" id="UP000648722"/>
    </source>
</evidence>
<sequence length="256" mass="28288">MTLSRHALLGGSVALAALLAACDPNDNIPDPQPEPVPLPEELPEPEVDADRVSADVAEQPVPAMDELASEAPAVEMDAEPELVSQEGLIEGLSQYCGQAFEGEITSPVTEADAAFAGERLVMHVRECFEDEVRVPFHVGDDHSRTWVITRLDDGRLRLKHDHRHEDGSEDVLTQYGGESVAPPVTSRVEFPADGFSRDLFEREGIPVSMDNVWIMEITDDTFTYALTRPNRLFEVTFDLTNPVDAPPTPWGWEDEE</sequence>
<keyword evidence="4" id="KW-1185">Reference proteome</keyword>
<protein>
    <recommendedName>
        <fullName evidence="5">Lipoprotein</fullName>
    </recommendedName>
</protein>
<dbReference type="RefSeq" id="WP_233351828.1">
    <property type="nucleotide sequence ID" value="NZ_BMFS01000009.1"/>
</dbReference>
<feature type="signal peptide" evidence="2">
    <location>
        <begin position="1"/>
        <end position="16"/>
    </location>
</feature>
<dbReference type="EMBL" id="BMFS01000009">
    <property type="protein sequence ID" value="GGH03692.1"/>
    <property type="molecule type" value="Genomic_DNA"/>
</dbReference>
<evidence type="ECO:0000256" key="2">
    <source>
        <dbReference type="SAM" id="SignalP"/>
    </source>
</evidence>
<evidence type="ECO:0008006" key="5">
    <source>
        <dbReference type="Google" id="ProtNLM"/>
    </source>
</evidence>